<comment type="catalytic activity">
    <reaction evidence="4">
        <text>a phosphate monoester + H2O = an alcohol + phosphate</text>
        <dbReference type="Rhea" id="RHEA:15017"/>
        <dbReference type="ChEBI" id="CHEBI:15377"/>
        <dbReference type="ChEBI" id="CHEBI:30879"/>
        <dbReference type="ChEBI" id="CHEBI:43474"/>
        <dbReference type="ChEBI" id="CHEBI:67140"/>
        <dbReference type="EC" id="3.1.3.2"/>
    </reaction>
</comment>
<proteinExistence type="inferred from homology"/>
<dbReference type="InterPro" id="IPR025733">
    <property type="entry name" value="PAPs_C"/>
</dbReference>
<dbReference type="RefSeq" id="XP_069225992.1">
    <property type="nucleotide sequence ID" value="XM_069377039.1"/>
</dbReference>
<dbReference type="InterPro" id="IPR041792">
    <property type="entry name" value="MPP_PAP"/>
</dbReference>
<feature type="domain" description="Purple acid phosphatase C-terminal" evidence="6">
    <location>
        <begin position="423"/>
        <end position="484"/>
    </location>
</feature>
<dbReference type="GO" id="GO:0046872">
    <property type="term" value="F:metal ion binding"/>
    <property type="evidence" value="ECO:0007669"/>
    <property type="project" value="InterPro"/>
</dbReference>
<dbReference type="EMBL" id="JAAQHG020000042">
    <property type="protein sequence ID" value="KAL1582885.1"/>
    <property type="molecule type" value="Genomic_DNA"/>
</dbReference>
<accession>A0AB34KD43</accession>
<dbReference type="SUPFAM" id="SSF56300">
    <property type="entry name" value="Metallo-dependent phosphatases"/>
    <property type="match status" value="1"/>
</dbReference>
<keyword evidence="1 4" id="KW-0732">Signal</keyword>
<dbReference type="InterPro" id="IPR015914">
    <property type="entry name" value="PAPs_N"/>
</dbReference>
<dbReference type="InterPro" id="IPR039331">
    <property type="entry name" value="PAPs-like"/>
</dbReference>
<reference evidence="8 9" key="1">
    <citation type="journal article" date="2020" name="Microbiol. Resour. Announc.">
        <title>Draft Genome Sequence of a Cladosporium Species Isolated from the Mesophotic Ascidian Didemnum maculosum.</title>
        <authorList>
            <person name="Gioti A."/>
            <person name="Siaperas R."/>
            <person name="Nikolaivits E."/>
            <person name="Le Goff G."/>
            <person name="Ouazzani J."/>
            <person name="Kotoulas G."/>
            <person name="Topakas E."/>
        </authorList>
    </citation>
    <scope>NUCLEOTIDE SEQUENCE [LARGE SCALE GENOMIC DNA]</scope>
    <source>
        <strain evidence="8 9">TM138-S3</strain>
    </source>
</reference>
<feature type="chain" id="PRO_5044048383" description="Purple acid phosphatase" evidence="4">
    <location>
        <begin position="22"/>
        <end position="501"/>
    </location>
</feature>
<evidence type="ECO:0000313" key="8">
    <source>
        <dbReference type="EMBL" id="KAL1582885.1"/>
    </source>
</evidence>
<dbReference type="InterPro" id="IPR029052">
    <property type="entry name" value="Metallo-depent_PP-like"/>
</dbReference>
<dbReference type="Pfam" id="PF14008">
    <property type="entry name" value="Metallophos_C"/>
    <property type="match status" value="1"/>
</dbReference>
<organism evidence="8 9">
    <name type="scientific">Cladosporium halotolerans</name>
    <dbReference type="NCBI Taxonomy" id="1052096"/>
    <lineage>
        <taxon>Eukaryota</taxon>
        <taxon>Fungi</taxon>
        <taxon>Dikarya</taxon>
        <taxon>Ascomycota</taxon>
        <taxon>Pezizomycotina</taxon>
        <taxon>Dothideomycetes</taxon>
        <taxon>Dothideomycetidae</taxon>
        <taxon>Cladosporiales</taxon>
        <taxon>Cladosporiaceae</taxon>
        <taxon>Cladosporium</taxon>
    </lineage>
</organism>
<dbReference type="Gene3D" id="2.60.40.380">
    <property type="entry name" value="Purple acid phosphatase-like, N-terminal"/>
    <property type="match status" value="1"/>
</dbReference>
<dbReference type="SUPFAM" id="SSF49363">
    <property type="entry name" value="Purple acid phosphatase, N-terminal domain"/>
    <property type="match status" value="1"/>
</dbReference>
<dbReference type="Proteomes" id="UP000803884">
    <property type="component" value="Unassembled WGS sequence"/>
</dbReference>
<evidence type="ECO:0000256" key="4">
    <source>
        <dbReference type="RuleBase" id="RU361203"/>
    </source>
</evidence>
<evidence type="ECO:0000259" key="6">
    <source>
        <dbReference type="Pfam" id="PF14008"/>
    </source>
</evidence>
<comment type="caution">
    <text evidence="8">The sequence shown here is derived from an EMBL/GenBank/DDBJ whole genome shotgun (WGS) entry which is preliminary data.</text>
</comment>
<dbReference type="InterPro" id="IPR008963">
    <property type="entry name" value="Purple_acid_Pase-like_N"/>
</dbReference>
<dbReference type="AlphaFoldDB" id="A0AB34KD43"/>
<dbReference type="Pfam" id="PF00149">
    <property type="entry name" value="Metallophos"/>
    <property type="match status" value="1"/>
</dbReference>
<dbReference type="GeneID" id="96009877"/>
<evidence type="ECO:0000256" key="3">
    <source>
        <dbReference type="ARBA" id="ARBA00023180"/>
    </source>
</evidence>
<gene>
    <name evidence="8" type="ORF">WHR41_08435</name>
</gene>
<evidence type="ECO:0000259" key="5">
    <source>
        <dbReference type="Pfam" id="PF00149"/>
    </source>
</evidence>
<keyword evidence="9" id="KW-1185">Reference proteome</keyword>
<feature type="signal peptide" evidence="4">
    <location>
        <begin position="1"/>
        <end position="21"/>
    </location>
</feature>
<evidence type="ECO:0000256" key="1">
    <source>
        <dbReference type="ARBA" id="ARBA00022729"/>
    </source>
</evidence>
<evidence type="ECO:0000256" key="2">
    <source>
        <dbReference type="ARBA" id="ARBA00022801"/>
    </source>
</evidence>
<comment type="similarity">
    <text evidence="4">Belongs to the metallophosphoesterase superfamily. Purple acid phosphatase family.</text>
</comment>
<dbReference type="GO" id="GO:0003993">
    <property type="term" value="F:acid phosphatase activity"/>
    <property type="evidence" value="ECO:0007669"/>
    <property type="project" value="UniProtKB-EC"/>
</dbReference>
<protein>
    <recommendedName>
        <fullName evidence="4">Purple acid phosphatase</fullName>
        <ecNumber evidence="4">3.1.3.2</ecNumber>
    </recommendedName>
</protein>
<keyword evidence="3" id="KW-0325">Glycoprotein</keyword>
<name>A0AB34KD43_9PEZI</name>
<keyword evidence="2 4" id="KW-0378">Hydrolase</keyword>
<dbReference type="EC" id="3.1.3.2" evidence="4"/>
<dbReference type="PANTHER" id="PTHR22953">
    <property type="entry name" value="ACID PHOSPHATASE RELATED"/>
    <property type="match status" value="1"/>
</dbReference>
<dbReference type="InterPro" id="IPR004843">
    <property type="entry name" value="Calcineurin-like_PHP"/>
</dbReference>
<dbReference type="Pfam" id="PF16656">
    <property type="entry name" value="Pur_ac_phosph_N"/>
    <property type="match status" value="1"/>
</dbReference>
<dbReference type="PANTHER" id="PTHR22953:SF145">
    <property type="entry name" value="PURPLE ACID PHOSPHATASE"/>
    <property type="match status" value="1"/>
</dbReference>
<dbReference type="InterPro" id="IPR003961">
    <property type="entry name" value="FN3_dom"/>
</dbReference>
<dbReference type="CDD" id="cd00839">
    <property type="entry name" value="MPP_PAPs"/>
    <property type="match status" value="1"/>
</dbReference>
<dbReference type="CDD" id="cd00063">
    <property type="entry name" value="FN3"/>
    <property type="match status" value="1"/>
</dbReference>
<evidence type="ECO:0000259" key="7">
    <source>
        <dbReference type="Pfam" id="PF16656"/>
    </source>
</evidence>
<feature type="domain" description="Calcineurin-like phosphoesterase" evidence="5">
    <location>
        <begin position="172"/>
        <end position="401"/>
    </location>
</feature>
<dbReference type="Gene3D" id="3.60.21.10">
    <property type="match status" value="1"/>
</dbReference>
<evidence type="ECO:0000313" key="9">
    <source>
        <dbReference type="Proteomes" id="UP000803884"/>
    </source>
</evidence>
<sequence>MKPSSSLVLIPLGVSLASTVAYNGSCHDHKPMQLRLAYAGSTGMHVSWNTFSRIEQPRVHFGECIDHLDQQASSNISVTYRTSTTYNNHVKLGGLKPNTKYYYQPECSNSTTPFTFVTSRAAGDHAPFTAAVVVDMGTMGSLGLSTSAGTGGAVPLKPGENNTIESLESMLHGFDFLWHPGDIAHADYWLKESIQGYLPNFSVADGVKTYERILNAFYDEMTPITSTKPYMVGPGDHEANCDNGGTSDLVHNITYTDSICMPGQTNFTGYRNHFRMPSVESNGLGNFWYSFDHGMTHFIQLDTETDLGHGLIGPDEVGGSEHEDSGPFGSKMNQQTTWLARDLALVDRSKTPWIVVSGHRPWYISAKNKSSSVCLDCQDVFEPLFLNHSVDLVLSGHVHAYERNAPLYNYQIDANELENPTYPWYITNGAAGHYDGLDSLVKPLKNYSRFALDTVYGWSRLTFHNVTHLTHEFVASGNGSVLDTATLRKDHSQLRGWYSEH</sequence>
<feature type="domain" description="Purple acid phosphatase N-terminal" evidence="7">
    <location>
        <begin position="31"/>
        <end position="118"/>
    </location>
</feature>